<dbReference type="PANTHER" id="PTHR18964:SF149">
    <property type="entry name" value="BIFUNCTIONAL UDP-N-ACETYLGLUCOSAMINE 2-EPIMERASE_N-ACETYLMANNOSAMINE KINASE"/>
    <property type="match status" value="1"/>
</dbReference>
<keyword evidence="5" id="KW-1185">Reference proteome</keyword>
<dbReference type="Proteomes" id="UP000198778">
    <property type="component" value="Unassembled WGS sequence"/>
</dbReference>
<proteinExistence type="inferred from homology"/>
<dbReference type="OrthoDB" id="9796533at2"/>
<dbReference type="GO" id="GO:0042732">
    <property type="term" value="P:D-xylose metabolic process"/>
    <property type="evidence" value="ECO:0007669"/>
    <property type="project" value="UniProtKB-KW"/>
</dbReference>
<keyword evidence="4" id="KW-0418">Kinase</keyword>
<comment type="similarity">
    <text evidence="2">Belongs to the ROK (NagC/XylR) family.</text>
</comment>
<dbReference type="GO" id="GO:0016301">
    <property type="term" value="F:kinase activity"/>
    <property type="evidence" value="ECO:0007669"/>
    <property type="project" value="UniProtKB-KW"/>
</dbReference>
<dbReference type="InterPro" id="IPR049874">
    <property type="entry name" value="ROK_cs"/>
</dbReference>
<dbReference type="PANTHER" id="PTHR18964">
    <property type="entry name" value="ROK (REPRESSOR, ORF, KINASE) FAMILY"/>
    <property type="match status" value="1"/>
</dbReference>
<sequence length="419" mass="45569">MIFTPKTGSFEGMKSMNRATILNMVRLEGPISRAQIAKRTKLTPPTVGTIVQELMEEDLLIEETGIGKIQGGRKPLMLSIHSSAFYAIGVYAAAEVVHTVIATLDGEIFMEKEERMQTPPPLEEFLQLLSRSVSFVIEESGAAPEKIIGIGVAMHGLVNSEEGTAIFSPHLQLENIPIQQHLEEKFSIPVLVENDVRTLTLAEGWYGEGQNISHFLCVSVGLGIGSGIVLDNTIYRGPVHSAGEIGHTVVDVSGPKCHCGNYGCLEAYASESSILEQTQRQLRFGKPSLLHEIAGDKELTMQHVYQAVAEKDPLAMEVAADAGRYLGIAIANITNMLSFSKIVLEGELFQVGDVILDPLRSMVEKRTLRSVRNATTIAISPLGKKGMVIGAFTLVIDQMFQAGTRQETKYKKSSSSLSS</sequence>
<organism evidence="4 5">
    <name type="scientific">Alkalicoccus daliensis</name>
    <dbReference type="NCBI Taxonomy" id="745820"/>
    <lineage>
        <taxon>Bacteria</taxon>
        <taxon>Bacillati</taxon>
        <taxon>Bacillota</taxon>
        <taxon>Bacilli</taxon>
        <taxon>Bacillales</taxon>
        <taxon>Bacillaceae</taxon>
        <taxon>Alkalicoccus</taxon>
    </lineage>
</organism>
<keyword evidence="4" id="KW-0808">Transferase</keyword>
<dbReference type="EMBL" id="FNIL01000004">
    <property type="protein sequence ID" value="SDN89314.1"/>
    <property type="molecule type" value="Genomic_DNA"/>
</dbReference>
<dbReference type="InterPro" id="IPR036388">
    <property type="entry name" value="WH-like_DNA-bd_sf"/>
</dbReference>
<comment type="function">
    <text evidence="1">Transcriptional repressor of xylose-utilizing enzymes.</text>
</comment>
<dbReference type="Pfam" id="PF00480">
    <property type="entry name" value="ROK"/>
    <property type="match status" value="1"/>
</dbReference>
<evidence type="ECO:0000256" key="1">
    <source>
        <dbReference type="ARBA" id="ARBA00002486"/>
    </source>
</evidence>
<evidence type="ECO:0000256" key="2">
    <source>
        <dbReference type="ARBA" id="ARBA00006479"/>
    </source>
</evidence>
<name>A0A1H0F3S7_9BACI</name>
<reference evidence="5" key="1">
    <citation type="submission" date="2016-10" db="EMBL/GenBank/DDBJ databases">
        <authorList>
            <person name="Varghese N."/>
            <person name="Submissions S."/>
        </authorList>
    </citation>
    <scope>NUCLEOTIDE SEQUENCE [LARGE SCALE GENOMIC DNA]</scope>
    <source>
        <strain evidence="5">CGMCC 1.10369</strain>
    </source>
</reference>
<dbReference type="SUPFAM" id="SSF53067">
    <property type="entry name" value="Actin-like ATPase domain"/>
    <property type="match status" value="1"/>
</dbReference>
<dbReference type="InterPro" id="IPR000600">
    <property type="entry name" value="ROK"/>
</dbReference>
<dbReference type="Pfam" id="PF13412">
    <property type="entry name" value="HTH_24"/>
    <property type="match status" value="1"/>
</dbReference>
<evidence type="ECO:0000256" key="3">
    <source>
        <dbReference type="ARBA" id="ARBA00022629"/>
    </source>
</evidence>
<dbReference type="AlphaFoldDB" id="A0A1H0F3S7"/>
<dbReference type="SUPFAM" id="SSF46785">
    <property type="entry name" value="Winged helix' DNA-binding domain"/>
    <property type="match status" value="1"/>
</dbReference>
<gene>
    <name evidence="4" type="ORF">SAMN04488053_104178</name>
</gene>
<evidence type="ECO:0000313" key="5">
    <source>
        <dbReference type="Proteomes" id="UP000198778"/>
    </source>
</evidence>
<evidence type="ECO:0000313" key="4">
    <source>
        <dbReference type="EMBL" id="SDN89314.1"/>
    </source>
</evidence>
<keyword evidence="3" id="KW-0859">Xylose metabolism</keyword>
<keyword evidence="3" id="KW-0119">Carbohydrate metabolism</keyword>
<dbReference type="PROSITE" id="PS01125">
    <property type="entry name" value="ROK"/>
    <property type="match status" value="1"/>
</dbReference>
<dbReference type="CDD" id="cd24076">
    <property type="entry name" value="ASKHA_ATPase_ROK_BsXylR-like"/>
    <property type="match status" value="1"/>
</dbReference>
<protein>
    <submittedName>
        <fullName evidence="4">Sugar kinase of the NBD/HSP70 family, may contain an N-terminal HTH domain</fullName>
    </submittedName>
</protein>
<accession>A0A1H0F3S7</accession>
<dbReference type="STRING" id="745820.SAMN04488053_104178"/>
<dbReference type="InterPro" id="IPR036390">
    <property type="entry name" value="WH_DNA-bd_sf"/>
</dbReference>
<dbReference type="Gene3D" id="1.10.10.10">
    <property type="entry name" value="Winged helix-like DNA-binding domain superfamily/Winged helix DNA-binding domain"/>
    <property type="match status" value="1"/>
</dbReference>
<dbReference type="Gene3D" id="3.30.420.40">
    <property type="match status" value="2"/>
</dbReference>
<dbReference type="InterPro" id="IPR043129">
    <property type="entry name" value="ATPase_NBD"/>
</dbReference>